<organism evidence="2">
    <name type="scientific">uncultured Quadrisphaera sp</name>
    <dbReference type="NCBI Taxonomy" id="904978"/>
    <lineage>
        <taxon>Bacteria</taxon>
        <taxon>Bacillati</taxon>
        <taxon>Actinomycetota</taxon>
        <taxon>Actinomycetes</taxon>
        <taxon>Kineosporiales</taxon>
        <taxon>Kineosporiaceae</taxon>
        <taxon>Quadrisphaera</taxon>
        <taxon>environmental samples</taxon>
    </lineage>
</organism>
<feature type="compositionally biased region" description="Low complexity" evidence="1">
    <location>
        <begin position="185"/>
        <end position="195"/>
    </location>
</feature>
<feature type="compositionally biased region" description="Basic residues" evidence="1">
    <location>
        <begin position="105"/>
        <end position="114"/>
    </location>
</feature>
<feature type="region of interest" description="Disordered" evidence="1">
    <location>
        <begin position="21"/>
        <end position="56"/>
    </location>
</feature>
<dbReference type="AlphaFoldDB" id="A0A6J4PN99"/>
<reference evidence="2" key="1">
    <citation type="submission" date="2020-02" db="EMBL/GenBank/DDBJ databases">
        <authorList>
            <person name="Meier V. D."/>
        </authorList>
    </citation>
    <scope>NUCLEOTIDE SEQUENCE</scope>
    <source>
        <strain evidence="2">AVDCRST_MAG35</strain>
    </source>
</reference>
<dbReference type="EMBL" id="CADCUY010000345">
    <property type="protein sequence ID" value="CAA9415405.1"/>
    <property type="molecule type" value="Genomic_DNA"/>
</dbReference>
<gene>
    <name evidence="2" type="ORF">AVDCRST_MAG35-1677</name>
</gene>
<accession>A0A6J4PN99</accession>
<name>A0A6J4PN99_9ACTN</name>
<feature type="region of interest" description="Disordered" evidence="1">
    <location>
        <begin position="82"/>
        <end position="223"/>
    </location>
</feature>
<protein>
    <submittedName>
        <fullName evidence="2">Ribonuclease HII</fullName>
        <ecNumber evidence="2">3.1.26.4</ecNumber>
    </submittedName>
</protein>
<feature type="non-terminal residue" evidence="2">
    <location>
        <position position="223"/>
    </location>
</feature>
<proteinExistence type="predicted"/>
<keyword evidence="2" id="KW-0378">Hydrolase</keyword>
<feature type="compositionally biased region" description="Low complexity" evidence="1">
    <location>
        <begin position="82"/>
        <end position="91"/>
    </location>
</feature>
<feature type="compositionally biased region" description="Low complexity" evidence="1">
    <location>
        <begin position="146"/>
        <end position="160"/>
    </location>
</feature>
<dbReference type="EC" id="3.1.26.4" evidence="2"/>
<feature type="non-terminal residue" evidence="2">
    <location>
        <position position="1"/>
    </location>
</feature>
<sequence>WASSSSPPPPPAPLWGCATPSCSPPPPASGSRRGCAAGPRAGRWGTPSPRRSTPSGCCGPCAWPARGRWPRWGCAPTPCCSTATTTGSPGPSRRPPAPRCPARSAPRRRWRRGSRPTCAAPRSPPPACSPRWPATGSWSSAPPPTRSTGGTATRATARPSTWPPSPSTGPALSTGSAGGCRGAGPPRSRCCPASRRPTRPGRGAGWSSTCASPRARRCMMGPD</sequence>
<dbReference type="GO" id="GO:0004523">
    <property type="term" value="F:RNA-DNA hybrid ribonuclease activity"/>
    <property type="evidence" value="ECO:0007669"/>
    <property type="project" value="UniProtKB-EC"/>
</dbReference>
<evidence type="ECO:0000256" key="1">
    <source>
        <dbReference type="SAM" id="MobiDB-lite"/>
    </source>
</evidence>
<feature type="compositionally biased region" description="Low complexity" evidence="1">
    <location>
        <begin position="29"/>
        <end position="43"/>
    </location>
</feature>
<evidence type="ECO:0000313" key="2">
    <source>
        <dbReference type="EMBL" id="CAA9415405.1"/>
    </source>
</evidence>